<dbReference type="EMBL" id="JAMQOS010000001">
    <property type="protein sequence ID" value="MDS0281123.1"/>
    <property type="molecule type" value="Genomic_DNA"/>
</dbReference>
<dbReference type="Proteomes" id="UP001268864">
    <property type="component" value="Unassembled WGS sequence"/>
</dbReference>
<comment type="caution">
    <text evidence="1">The sequence shown here is derived from an EMBL/GenBank/DDBJ whole genome shotgun (WGS) entry which is preliminary data.</text>
</comment>
<reference evidence="1 2" key="1">
    <citation type="submission" date="2022-06" db="EMBL/GenBank/DDBJ databases">
        <title>Halomicroarcula sp. a new haloarchaeum isolate from saline soil.</title>
        <authorList>
            <person name="Strakova D."/>
            <person name="Galisteo C."/>
            <person name="Sanchez-Porro C."/>
            <person name="Ventosa A."/>
        </authorList>
    </citation>
    <scope>NUCLEOTIDE SEQUENCE [LARGE SCALE GENOMIC DNA]</scope>
    <source>
        <strain evidence="1 2">S3CR25-11</strain>
    </source>
</reference>
<gene>
    <name evidence="1" type="ORF">NDI86_03245</name>
</gene>
<dbReference type="Pfam" id="PF20127">
    <property type="entry name" value="DUF6517"/>
    <property type="match status" value="1"/>
</dbReference>
<sequence length="222" mass="24458">MGDGYPTVPEEALAEGGWDERVRAESTVFRTPTSRIVGRTVLYDDQVLRAALEAAGFGDLLAGRAESGGRRLVDTGEDGGYWRFFFATALTFRPPLAPGIGPASMLPTVVTEARRTFADDLESRGFREVERDRSQRVRTESGDRVRLAKVTASYPLETDAGDRLDIEGWLGVWHGDGFRIAGGAYPVRGLDDLLAERPDGERPSTDPNEFRSELLDLIRAVR</sequence>
<protein>
    <submittedName>
        <fullName evidence="1">Uncharacterized protein</fullName>
    </submittedName>
</protein>
<organism evidence="1 2">
    <name type="scientific">Haloarcula onubensis</name>
    <dbReference type="NCBI Taxonomy" id="2950539"/>
    <lineage>
        <taxon>Archaea</taxon>
        <taxon>Methanobacteriati</taxon>
        <taxon>Methanobacteriota</taxon>
        <taxon>Stenosarchaea group</taxon>
        <taxon>Halobacteria</taxon>
        <taxon>Halobacteriales</taxon>
        <taxon>Haloarculaceae</taxon>
        <taxon>Haloarcula</taxon>
    </lineage>
</organism>
<dbReference type="InterPro" id="IPR045396">
    <property type="entry name" value="DUF6517"/>
</dbReference>
<dbReference type="RefSeq" id="WP_310898960.1">
    <property type="nucleotide sequence ID" value="NZ_JAMQOS010000001.1"/>
</dbReference>
<keyword evidence="2" id="KW-1185">Reference proteome</keyword>
<accession>A0ABU2FK65</accession>
<evidence type="ECO:0000313" key="1">
    <source>
        <dbReference type="EMBL" id="MDS0281123.1"/>
    </source>
</evidence>
<name>A0ABU2FK65_9EURY</name>
<evidence type="ECO:0000313" key="2">
    <source>
        <dbReference type="Proteomes" id="UP001268864"/>
    </source>
</evidence>
<proteinExistence type="predicted"/>